<evidence type="ECO:0000256" key="1">
    <source>
        <dbReference type="ARBA" id="ARBA00022723"/>
    </source>
</evidence>
<reference evidence="4 5" key="1">
    <citation type="submission" date="2022-04" db="EMBL/GenBank/DDBJ databases">
        <title>Diverse halophilic archaea isolated from saline environments.</title>
        <authorList>
            <person name="Cui H.-L."/>
        </authorList>
    </citation>
    <scope>NUCLEOTIDE SEQUENCE [LARGE SCALE GENOMIC DNA]</scope>
    <source>
        <strain evidence="4 5">XZYJT49</strain>
    </source>
</reference>
<protein>
    <submittedName>
        <fullName evidence="4">MBL fold metallo-hydrolase</fullName>
    </submittedName>
</protein>
<keyword evidence="1" id="KW-0479">Metal-binding</keyword>
<dbReference type="GO" id="GO:0006749">
    <property type="term" value="P:glutathione metabolic process"/>
    <property type="evidence" value="ECO:0007669"/>
    <property type="project" value="InterPro"/>
</dbReference>
<dbReference type="KEGG" id="halx:M0R89_11465"/>
<proteinExistence type="predicted"/>
<accession>A0A8U0HR00</accession>
<dbReference type="InterPro" id="IPR044528">
    <property type="entry name" value="POD-like_MBL-fold"/>
</dbReference>
<dbReference type="InterPro" id="IPR036866">
    <property type="entry name" value="RibonucZ/Hydroxyglut_hydro"/>
</dbReference>
<dbReference type="SMART" id="SM00450">
    <property type="entry name" value="RHOD"/>
    <property type="match status" value="1"/>
</dbReference>
<dbReference type="Pfam" id="PF00581">
    <property type="entry name" value="Rhodanese"/>
    <property type="match status" value="1"/>
</dbReference>
<dbReference type="EMBL" id="CP096659">
    <property type="protein sequence ID" value="UPV73166.1"/>
    <property type="molecule type" value="Genomic_DNA"/>
</dbReference>
<name>A0A8U0HR00_9EURY</name>
<dbReference type="InterPro" id="IPR051682">
    <property type="entry name" value="Mito_Persulfide_Diox"/>
</dbReference>
<organism evidence="4 5">
    <name type="scientific">Halorussus limi</name>
    <dbReference type="NCBI Taxonomy" id="2938695"/>
    <lineage>
        <taxon>Archaea</taxon>
        <taxon>Methanobacteriati</taxon>
        <taxon>Methanobacteriota</taxon>
        <taxon>Stenosarchaea group</taxon>
        <taxon>Halobacteria</taxon>
        <taxon>Halobacteriales</taxon>
        <taxon>Haladaptataceae</taxon>
        <taxon>Halorussus</taxon>
    </lineage>
</organism>
<dbReference type="PANTHER" id="PTHR43084">
    <property type="entry name" value="PERSULFIDE DIOXYGENASE ETHE1"/>
    <property type="match status" value="1"/>
</dbReference>
<sequence length="401" mass="42938">MTDDERSPEATDDAPSISPADLHERIRRGERVSLLDVRNRDEFEAWRITGDSVDATRVTYAEFAAAKARDEVGEFVADLDLREPVVTVCPRGEVSATVAELLREEGIEARNLDSGMAGWARVYVSRELPTDAADRTGDVTVLQYDRPASGCLAHLVVSSDEAAVIDPLRAFADRYVADAAERGADLVRAIDTHVHADHVSGVRRLADETGAEAVLPAGADERGLAFDATPLRDGDEIRVGDATLTALHAPGHTTELTALRLGGVLFTGDALFADSFGRPDLERGDDGARDLAGTLYDTLTDRLLALPDETLVAPGHRTPDAAPNPDANGTFAAEIGEVRERLRIPDDEAAFVDRVLDSLPPRPANYEDIVAANLGLESLDDEAAFEIELGPNNCAVGAEGD</sequence>
<dbReference type="GeneID" id="72185826"/>
<dbReference type="InterPro" id="IPR036873">
    <property type="entry name" value="Rhodanese-like_dom_sf"/>
</dbReference>
<dbReference type="InterPro" id="IPR001763">
    <property type="entry name" value="Rhodanese-like_dom"/>
</dbReference>
<dbReference type="GO" id="GO:0070813">
    <property type="term" value="P:hydrogen sulfide metabolic process"/>
    <property type="evidence" value="ECO:0007669"/>
    <property type="project" value="TreeGrafter"/>
</dbReference>
<keyword evidence="5" id="KW-1185">Reference proteome</keyword>
<dbReference type="Pfam" id="PF00753">
    <property type="entry name" value="Lactamase_B"/>
    <property type="match status" value="1"/>
</dbReference>
<dbReference type="GO" id="GO:0046872">
    <property type="term" value="F:metal ion binding"/>
    <property type="evidence" value="ECO:0007669"/>
    <property type="project" value="UniProtKB-KW"/>
</dbReference>
<dbReference type="SMART" id="SM00849">
    <property type="entry name" value="Lactamase_B"/>
    <property type="match status" value="1"/>
</dbReference>
<dbReference type="Gene3D" id="3.40.250.10">
    <property type="entry name" value="Rhodanese-like domain"/>
    <property type="match status" value="1"/>
</dbReference>
<evidence type="ECO:0000256" key="2">
    <source>
        <dbReference type="SAM" id="MobiDB-lite"/>
    </source>
</evidence>
<dbReference type="RefSeq" id="WP_248649222.1">
    <property type="nucleotide sequence ID" value="NZ_CP096659.1"/>
</dbReference>
<evidence type="ECO:0000313" key="4">
    <source>
        <dbReference type="EMBL" id="UPV73166.1"/>
    </source>
</evidence>
<feature type="domain" description="Rhodanese" evidence="3">
    <location>
        <begin position="28"/>
        <end position="128"/>
    </location>
</feature>
<dbReference type="PROSITE" id="PS50206">
    <property type="entry name" value="RHODANESE_3"/>
    <property type="match status" value="1"/>
</dbReference>
<dbReference type="CDD" id="cd07724">
    <property type="entry name" value="POD-like_MBL-fold"/>
    <property type="match status" value="1"/>
</dbReference>
<evidence type="ECO:0000313" key="5">
    <source>
        <dbReference type="Proteomes" id="UP000830729"/>
    </source>
</evidence>
<dbReference type="SUPFAM" id="SSF52821">
    <property type="entry name" value="Rhodanese/Cell cycle control phosphatase"/>
    <property type="match status" value="1"/>
</dbReference>
<feature type="region of interest" description="Disordered" evidence="2">
    <location>
        <begin position="1"/>
        <end position="23"/>
    </location>
</feature>
<dbReference type="AlphaFoldDB" id="A0A8U0HR00"/>
<evidence type="ECO:0000259" key="3">
    <source>
        <dbReference type="PROSITE" id="PS50206"/>
    </source>
</evidence>
<dbReference type="Proteomes" id="UP000830729">
    <property type="component" value="Chromosome"/>
</dbReference>
<dbReference type="InterPro" id="IPR001279">
    <property type="entry name" value="Metallo-B-lactamas"/>
</dbReference>
<dbReference type="GO" id="GO:0050313">
    <property type="term" value="F:sulfur dioxygenase activity"/>
    <property type="evidence" value="ECO:0007669"/>
    <property type="project" value="InterPro"/>
</dbReference>
<dbReference type="PANTHER" id="PTHR43084:SF1">
    <property type="entry name" value="PERSULFIDE DIOXYGENASE ETHE1, MITOCHONDRIAL"/>
    <property type="match status" value="1"/>
</dbReference>
<dbReference type="Gene3D" id="3.60.15.10">
    <property type="entry name" value="Ribonuclease Z/Hydroxyacylglutathione hydrolase-like"/>
    <property type="match status" value="1"/>
</dbReference>
<gene>
    <name evidence="4" type="ORF">M0R89_11465</name>
</gene>
<dbReference type="SUPFAM" id="SSF56281">
    <property type="entry name" value="Metallo-hydrolase/oxidoreductase"/>
    <property type="match status" value="1"/>
</dbReference>